<gene>
    <name evidence="1" type="ORF">LCGC14_2687310</name>
</gene>
<evidence type="ECO:0000313" key="1">
    <source>
        <dbReference type="EMBL" id="KKK93994.1"/>
    </source>
</evidence>
<feature type="non-terminal residue" evidence="1">
    <location>
        <position position="61"/>
    </location>
</feature>
<comment type="caution">
    <text evidence="1">The sequence shown here is derived from an EMBL/GenBank/DDBJ whole genome shotgun (WGS) entry which is preliminary data.</text>
</comment>
<dbReference type="AlphaFoldDB" id="A0A0F9BU95"/>
<proteinExistence type="predicted"/>
<dbReference type="EMBL" id="LAZR01047535">
    <property type="protein sequence ID" value="KKK93994.1"/>
    <property type="molecule type" value="Genomic_DNA"/>
</dbReference>
<accession>A0A0F9BU95</accession>
<organism evidence="1">
    <name type="scientific">marine sediment metagenome</name>
    <dbReference type="NCBI Taxonomy" id="412755"/>
    <lineage>
        <taxon>unclassified sequences</taxon>
        <taxon>metagenomes</taxon>
        <taxon>ecological metagenomes</taxon>
    </lineage>
</organism>
<name>A0A0F9BU95_9ZZZZ</name>
<protein>
    <submittedName>
        <fullName evidence="1">Uncharacterized protein</fullName>
    </submittedName>
</protein>
<sequence length="61" mass="6944">MAIKRVRVIKRRSIGTLIVLLFVLSFSITPALLFSNLNLGPGFKNPTDEEQYLNLSTNYLF</sequence>
<reference evidence="1" key="1">
    <citation type="journal article" date="2015" name="Nature">
        <title>Complex archaea that bridge the gap between prokaryotes and eukaryotes.</title>
        <authorList>
            <person name="Spang A."/>
            <person name="Saw J.H."/>
            <person name="Jorgensen S.L."/>
            <person name="Zaremba-Niedzwiedzka K."/>
            <person name="Martijn J."/>
            <person name="Lind A.E."/>
            <person name="van Eijk R."/>
            <person name="Schleper C."/>
            <person name="Guy L."/>
            <person name="Ettema T.J."/>
        </authorList>
    </citation>
    <scope>NUCLEOTIDE SEQUENCE</scope>
</reference>